<dbReference type="AlphaFoldDB" id="A0A1I2LTP7"/>
<sequence>MPTIDPQDLIERYIGVWNEPDPEIRRKTVDELWAQDGLHVLRPPQQMRDTAVGLGFTTAVLEARGHDELHTRVTRAHDEFVAPGTYVFRIQEPAQQLRDVITFRWESFHIGEGRATGGGREFLVLAEDGRIRFDYQFVD</sequence>
<proteinExistence type="predicted"/>
<reference evidence="1 2" key="1">
    <citation type="submission" date="2016-10" db="EMBL/GenBank/DDBJ databases">
        <authorList>
            <person name="de Groot N.N."/>
        </authorList>
    </citation>
    <scope>NUCLEOTIDE SEQUENCE [LARGE SCALE GENOMIC DNA]</scope>
    <source>
        <strain evidence="1 2">OK461</strain>
    </source>
</reference>
<dbReference type="SUPFAM" id="SSF54427">
    <property type="entry name" value="NTF2-like"/>
    <property type="match status" value="1"/>
</dbReference>
<name>A0A1I2LTP7_9ACTN</name>
<evidence type="ECO:0000313" key="2">
    <source>
        <dbReference type="Proteomes" id="UP000181942"/>
    </source>
</evidence>
<accession>A0A1I2LTP7</accession>
<protein>
    <recommendedName>
        <fullName evidence="3">SnoaL-like domain-containing protein</fullName>
    </recommendedName>
</protein>
<dbReference type="Gene3D" id="3.10.450.50">
    <property type="match status" value="1"/>
</dbReference>
<gene>
    <name evidence="1" type="ORF">SAMN02787118_112175</name>
</gene>
<dbReference type="InterPro" id="IPR032710">
    <property type="entry name" value="NTF2-like_dom_sf"/>
</dbReference>
<evidence type="ECO:0008006" key="3">
    <source>
        <dbReference type="Google" id="ProtNLM"/>
    </source>
</evidence>
<dbReference type="RefSeq" id="WP_075030476.1">
    <property type="nucleotide sequence ID" value="NZ_FONR01000012.1"/>
</dbReference>
<organism evidence="1 2">
    <name type="scientific">Streptomyces mirabilis</name>
    <dbReference type="NCBI Taxonomy" id="68239"/>
    <lineage>
        <taxon>Bacteria</taxon>
        <taxon>Bacillati</taxon>
        <taxon>Actinomycetota</taxon>
        <taxon>Actinomycetes</taxon>
        <taxon>Kitasatosporales</taxon>
        <taxon>Streptomycetaceae</taxon>
        <taxon>Streptomyces</taxon>
    </lineage>
</organism>
<dbReference type="EMBL" id="FONR01000012">
    <property type="protein sequence ID" value="SFF81988.1"/>
    <property type="molecule type" value="Genomic_DNA"/>
</dbReference>
<dbReference type="Proteomes" id="UP000181942">
    <property type="component" value="Unassembled WGS sequence"/>
</dbReference>
<dbReference type="OrthoDB" id="8722217at2"/>
<evidence type="ECO:0000313" key="1">
    <source>
        <dbReference type="EMBL" id="SFF81988.1"/>
    </source>
</evidence>